<feature type="transmembrane region" description="Helical" evidence="1">
    <location>
        <begin position="276"/>
        <end position="294"/>
    </location>
</feature>
<keyword evidence="3" id="KW-1185">Reference proteome</keyword>
<feature type="transmembrane region" description="Helical" evidence="1">
    <location>
        <begin position="12"/>
        <end position="31"/>
    </location>
</feature>
<feature type="transmembrane region" description="Helical" evidence="1">
    <location>
        <begin position="107"/>
        <end position="123"/>
    </location>
</feature>
<feature type="transmembrane region" description="Helical" evidence="1">
    <location>
        <begin position="414"/>
        <end position="433"/>
    </location>
</feature>
<feature type="transmembrane region" description="Helical" evidence="1">
    <location>
        <begin position="229"/>
        <end position="247"/>
    </location>
</feature>
<name>A0AAV3XJR8_9CYAN</name>
<dbReference type="RefSeq" id="WP_226588346.1">
    <property type="nucleotide sequence ID" value="NZ_BLAY01000133.1"/>
</dbReference>
<organism evidence="2 3">
    <name type="scientific">Microseira wollei NIES-4236</name>
    <dbReference type="NCBI Taxonomy" id="2530354"/>
    <lineage>
        <taxon>Bacteria</taxon>
        <taxon>Bacillati</taxon>
        <taxon>Cyanobacteriota</taxon>
        <taxon>Cyanophyceae</taxon>
        <taxon>Oscillatoriophycideae</taxon>
        <taxon>Aerosakkonematales</taxon>
        <taxon>Aerosakkonemataceae</taxon>
        <taxon>Microseira</taxon>
    </lineage>
</organism>
<gene>
    <name evidence="2" type="ORF">MiSe_65750</name>
</gene>
<proteinExistence type="predicted"/>
<sequence>MNQKTFSTKTAYKDSAVISFFLCILILVAFLQTSDEFLHWFLIPLTLCGILIGIDAVDWFRGRLNIFDPIGIIGLLGLHFFFLAPLFHVTWDFWMDGDITPPPDWRPWVGGMAILNFLGIWVYRFSRNIAANPTENQSKQIIWTLDRRRFFPILCFSLMLSAVLQLMVYQKFGGIGGYIDAATRAARREGDEFQGMGIVVLFSESFPILSIMGFAAYAQKNKRLQTWTVLIIVLLIFLVLQMFFGGLRGSRSNTIWALFWVAGIIHFWIRAINKKHIAIALVFLLFFMYLYGFFKTGGLDGISTALEGQEARASLEKKSGRSWQGLVLQDLGRSDIQAFLLYRLLQPDSDYQYAWGRTYLSALTMLIPSAIMPNKPPSKIKDGTEAQFGMGNYHPELWASSKVYGLAGETMLNFGPFLVPISFIFLGWVVGQVKRLLLSLEASDIRLILLPFWVNFCFVVLVADVDNHVFFIMKNGGMPLIVLWLSNKKEIRQNSGINPQIYDRKSELAKIEPSKK</sequence>
<dbReference type="AlphaFoldDB" id="A0AAV3XJR8"/>
<accession>A0AAV3XJR8</accession>
<feature type="transmembrane region" description="Helical" evidence="1">
    <location>
        <begin position="196"/>
        <end position="217"/>
    </location>
</feature>
<feature type="transmembrane region" description="Helical" evidence="1">
    <location>
        <begin position="66"/>
        <end position="87"/>
    </location>
</feature>
<evidence type="ECO:0000256" key="1">
    <source>
        <dbReference type="SAM" id="Phobius"/>
    </source>
</evidence>
<evidence type="ECO:0008006" key="4">
    <source>
        <dbReference type="Google" id="ProtNLM"/>
    </source>
</evidence>
<keyword evidence="1" id="KW-1133">Transmembrane helix</keyword>
<reference evidence="2" key="1">
    <citation type="submission" date="2019-10" db="EMBL/GenBank/DDBJ databases">
        <title>Draft genome sequece of Microseira wollei NIES-4236.</title>
        <authorList>
            <person name="Yamaguchi H."/>
            <person name="Suzuki S."/>
            <person name="Kawachi M."/>
        </authorList>
    </citation>
    <scope>NUCLEOTIDE SEQUENCE</scope>
    <source>
        <strain evidence="2">NIES-4236</strain>
    </source>
</reference>
<feature type="transmembrane region" description="Helical" evidence="1">
    <location>
        <begin position="445"/>
        <end position="463"/>
    </location>
</feature>
<feature type="transmembrane region" description="Helical" evidence="1">
    <location>
        <begin position="150"/>
        <end position="169"/>
    </location>
</feature>
<comment type="caution">
    <text evidence="2">The sequence shown here is derived from an EMBL/GenBank/DDBJ whole genome shotgun (WGS) entry which is preliminary data.</text>
</comment>
<keyword evidence="1" id="KW-0812">Transmembrane</keyword>
<keyword evidence="1" id="KW-0472">Membrane</keyword>
<feature type="transmembrane region" description="Helical" evidence="1">
    <location>
        <begin position="469"/>
        <end position="486"/>
    </location>
</feature>
<feature type="transmembrane region" description="Helical" evidence="1">
    <location>
        <begin position="253"/>
        <end position="269"/>
    </location>
</feature>
<dbReference type="Proteomes" id="UP001050975">
    <property type="component" value="Unassembled WGS sequence"/>
</dbReference>
<dbReference type="EMBL" id="BLAY01000133">
    <property type="protein sequence ID" value="GET41761.1"/>
    <property type="molecule type" value="Genomic_DNA"/>
</dbReference>
<feature type="transmembrane region" description="Helical" evidence="1">
    <location>
        <begin position="37"/>
        <end position="54"/>
    </location>
</feature>
<evidence type="ECO:0000313" key="2">
    <source>
        <dbReference type="EMBL" id="GET41761.1"/>
    </source>
</evidence>
<protein>
    <recommendedName>
        <fullName evidence="4">O-antigen polymerase</fullName>
    </recommendedName>
</protein>
<evidence type="ECO:0000313" key="3">
    <source>
        <dbReference type="Proteomes" id="UP001050975"/>
    </source>
</evidence>